<dbReference type="Proteomes" id="UP000288716">
    <property type="component" value="Unassembled WGS sequence"/>
</dbReference>
<feature type="domain" description="F-box" evidence="1">
    <location>
        <begin position="1"/>
        <end position="49"/>
    </location>
</feature>
<dbReference type="Gene3D" id="3.80.10.10">
    <property type="entry name" value="Ribonuclease Inhibitor"/>
    <property type="match status" value="1"/>
</dbReference>
<name>A0A443S9K7_9ACAR</name>
<dbReference type="InterPro" id="IPR001810">
    <property type="entry name" value="F-box_dom"/>
</dbReference>
<evidence type="ECO:0000313" key="3">
    <source>
        <dbReference type="Proteomes" id="UP000288716"/>
    </source>
</evidence>
<dbReference type="Pfam" id="PF12937">
    <property type="entry name" value="F-box-like"/>
    <property type="match status" value="1"/>
</dbReference>
<evidence type="ECO:0000313" key="2">
    <source>
        <dbReference type="EMBL" id="RWS24213.1"/>
    </source>
</evidence>
<organism evidence="2 3">
    <name type="scientific">Leptotrombidium deliense</name>
    <dbReference type="NCBI Taxonomy" id="299467"/>
    <lineage>
        <taxon>Eukaryota</taxon>
        <taxon>Metazoa</taxon>
        <taxon>Ecdysozoa</taxon>
        <taxon>Arthropoda</taxon>
        <taxon>Chelicerata</taxon>
        <taxon>Arachnida</taxon>
        <taxon>Acari</taxon>
        <taxon>Acariformes</taxon>
        <taxon>Trombidiformes</taxon>
        <taxon>Prostigmata</taxon>
        <taxon>Anystina</taxon>
        <taxon>Parasitengona</taxon>
        <taxon>Trombiculoidea</taxon>
        <taxon>Trombiculidae</taxon>
        <taxon>Leptotrombidium</taxon>
    </lineage>
</organism>
<dbReference type="InterPro" id="IPR032675">
    <property type="entry name" value="LRR_dom_sf"/>
</dbReference>
<comment type="caution">
    <text evidence="2">The sequence shown here is derived from an EMBL/GenBank/DDBJ whole genome shotgun (WGS) entry which is preliminary data.</text>
</comment>
<dbReference type="Gene3D" id="1.20.1280.50">
    <property type="match status" value="1"/>
</dbReference>
<accession>A0A443S9K7</accession>
<dbReference type="OrthoDB" id="10257471at2759"/>
<reference evidence="2 3" key="1">
    <citation type="journal article" date="2018" name="Gigascience">
        <title>Genomes of trombidid mites reveal novel predicted allergens and laterally-transferred genes associated with secondary metabolism.</title>
        <authorList>
            <person name="Dong X."/>
            <person name="Chaisiri K."/>
            <person name="Xia D."/>
            <person name="Armstrong S.D."/>
            <person name="Fang Y."/>
            <person name="Donnelly M.J."/>
            <person name="Kadowaki T."/>
            <person name="McGarry J.W."/>
            <person name="Darby A.C."/>
            <person name="Makepeace B.L."/>
        </authorList>
    </citation>
    <scope>NUCLEOTIDE SEQUENCE [LARGE SCALE GENOMIC DNA]</scope>
    <source>
        <strain evidence="2">UoL-UT</strain>
    </source>
</reference>
<dbReference type="SUPFAM" id="SSF81383">
    <property type="entry name" value="F-box domain"/>
    <property type="match status" value="1"/>
</dbReference>
<protein>
    <recommendedName>
        <fullName evidence="1">F-box domain-containing protein</fullName>
    </recommendedName>
</protein>
<dbReference type="PROSITE" id="PS50181">
    <property type="entry name" value="FBOX"/>
    <property type="match status" value="1"/>
</dbReference>
<dbReference type="AlphaFoldDB" id="A0A443S9K7"/>
<dbReference type="SMART" id="SM00256">
    <property type="entry name" value="FBOX"/>
    <property type="match status" value="1"/>
</dbReference>
<proteinExistence type="predicted"/>
<dbReference type="VEuPathDB" id="VectorBase:LDEU007827"/>
<dbReference type="EMBL" id="NCKV01005205">
    <property type="protein sequence ID" value="RWS24213.1"/>
    <property type="molecule type" value="Genomic_DNA"/>
</dbReference>
<dbReference type="InterPro" id="IPR036047">
    <property type="entry name" value="F-box-like_dom_sf"/>
</dbReference>
<sequence length="458" mass="53491">MNLNSLPKEVLLKIFSYLNITEKIYLKRVCRFWNELIFEQIKHISFVSPEFEQRISLLEPNIIIAQRLDEVHRIMSENNFTNLKSVDLIDINATQGDISLLDLSETLKDIVSLRYVCDAWVNQENITRLICRMSKLEKLSCWFIPPDDQNELATFLLKNNSIVNCLSAECIEYERIRAPMDSLSKNWKELRLIATSCLCKFGRSDVSFDLLQKLSLFTCPKMIKSGSLSNLLNNGQLKQLSLTIHWRCCERKKTNLSLPQLHSETLEVLCIDTWKNYILDNTLDIIQHLRNLKVLDMRAKRFTDGCVDLLTNNCRVLQYLRIDDGEITDNSITSLLNLPRLEVLLLIGKNEVTVGAMNDFIEKAQSLRVLSCSLQVVEAFISRANQVRNYFHIGFFPESELPQVIPKNLYLSRKYKDYGIPDNVIWEHLFNFRDVIDNDNGYFDWKRIRRSQLNRFCD</sequence>
<gene>
    <name evidence="2" type="ORF">B4U80_13254</name>
</gene>
<evidence type="ECO:0000259" key="1">
    <source>
        <dbReference type="PROSITE" id="PS50181"/>
    </source>
</evidence>
<dbReference type="SUPFAM" id="SSF52047">
    <property type="entry name" value="RNI-like"/>
    <property type="match status" value="1"/>
</dbReference>
<keyword evidence="3" id="KW-1185">Reference proteome</keyword>